<evidence type="ECO:0000313" key="1">
    <source>
        <dbReference type="EMBL" id="RCW81853.1"/>
    </source>
</evidence>
<evidence type="ECO:0000313" key="2">
    <source>
        <dbReference type="Proteomes" id="UP000253324"/>
    </source>
</evidence>
<dbReference type="AlphaFoldDB" id="A0A368YNP6"/>
<keyword evidence="2" id="KW-1185">Reference proteome</keyword>
<gene>
    <name evidence="1" type="ORF">C7476_10935</name>
</gene>
<proteinExistence type="predicted"/>
<protein>
    <submittedName>
        <fullName evidence="1">Uncharacterized protein</fullName>
    </submittedName>
</protein>
<dbReference type="Proteomes" id="UP000253324">
    <property type="component" value="Unassembled WGS sequence"/>
</dbReference>
<sequence length="46" mass="5657">MVQLVIWHSLNYWSDVESFNGRMRDELFNKPVLWPRSSPQRHRRMG</sequence>
<name>A0A368YNP6_9HYPH</name>
<dbReference type="EMBL" id="QPJM01000009">
    <property type="protein sequence ID" value="RCW81853.1"/>
    <property type="molecule type" value="Genomic_DNA"/>
</dbReference>
<reference evidence="1 2" key="1">
    <citation type="submission" date="2018-07" db="EMBL/GenBank/DDBJ databases">
        <title>Genomic Encyclopedia of Type Strains, Phase III (KMG-III): the genomes of soil and plant-associated and newly described type strains.</title>
        <authorList>
            <person name="Whitman W."/>
        </authorList>
    </citation>
    <scope>NUCLEOTIDE SEQUENCE [LARGE SCALE GENOMIC DNA]</scope>
    <source>
        <strain evidence="1 2">31-25a</strain>
    </source>
</reference>
<organism evidence="1 2">
    <name type="scientific">Phyllobacterium bourgognense</name>
    <dbReference type="NCBI Taxonomy" id="314236"/>
    <lineage>
        <taxon>Bacteria</taxon>
        <taxon>Pseudomonadati</taxon>
        <taxon>Pseudomonadota</taxon>
        <taxon>Alphaproteobacteria</taxon>
        <taxon>Hyphomicrobiales</taxon>
        <taxon>Phyllobacteriaceae</taxon>
        <taxon>Phyllobacterium</taxon>
    </lineage>
</organism>
<comment type="caution">
    <text evidence="1">The sequence shown here is derived from an EMBL/GenBank/DDBJ whole genome shotgun (WGS) entry which is preliminary data.</text>
</comment>
<accession>A0A368YNP6</accession>